<dbReference type="Proteomes" id="UP000805193">
    <property type="component" value="Unassembled WGS sequence"/>
</dbReference>
<keyword evidence="2" id="KW-1185">Reference proteome</keyword>
<evidence type="ECO:0000313" key="1">
    <source>
        <dbReference type="EMBL" id="KAG0433155.1"/>
    </source>
</evidence>
<protein>
    <submittedName>
        <fullName evidence="1">Uncharacterized protein</fullName>
    </submittedName>
</protein>
<comment type="caution">
    <text evidence="1">The sequence shown here is derived from an EMBL/GenBank/DDBJ whole genome shotgun (WGS) entry which is preliminary data.</text>
</comment>
<name>A0AC60QG21_IXOPE</name>
<organism evidence="1 2">
    <name type="scientific">Ixodes persulcatus</name>
    <name type="common">Taiga tick</name>
    <dbReference type="NCBI Taxonomy" id="34615"/>
    <lineage>
        <taxon>Eukaryota</taxon>
        <taxon>Metazoa</taxon>
        <taxon>Ecdysozoa</taxon>
        <taxon>Arthropoda</taxon>
        <taxon>Chelicerata</taxon>
        <taxon>Arachnida</taxon>
        <taxon>Acari</taxon>
        <taxon>Parasitiformes</taxon>
        <taxon>Ixodida</taxon>
        <taxon>Ixodoidea</taxon>
        <taxon>Ixodidae</taxon>
        <taxon>Ixodinae</taxon>
        <taxon>Ixodes</taxon>
    </lineage>
</organism>
<proteinExistence type="predicted"/>
<evidence type="ECO:0000313" key="2">
    <source>
        <dbReference type="Proteomes" id="UP000805193"/>
    </source>
</evidence>
<sequence>MTSSGGNRKTSFVDAVNTPFREDKCQGTIWLLSSPQAKREAYVLPDGAEFIVGGFRTSFTCPAKNGYFADVDNNCQIFHVCNVVNYPDGKTEVQQYSFFCGNQTVFSQLSLTCTFPEEAVPCNNAPDFFYVNDNIGIEKAPFLTDNDVQRASQLIPLYKSKA</sequence>
<gene>
    <name evidence="1" type="ORF">HPB47_020185</name>
</gene>
<accession>A0AC60QG21</accession>
<reference evidence="1 2" key="1">
    <citation type="journal article" date="2020" name="Cell">
        <title>Large-Scale Comparative Analyses of Tick Genomes Elucidate Their Genetic Diversity and Vector Capacities.</title>
        <authorList>
            <consortium name="Tick Genome and Microbiome Consortium (TIGMIC)"/>
            <person name="Jia N."/>
            <person name="Wang J."/>
            <person name="Shi W."/>
            <person name="Du L."/>
            <person name="Sun Y."/>
            <person name="Zhan W."/>
            <person name="Jiang J.F."/>
            <person name="Wang Q."/>
            <person name="Zhang B."/>
            <person name="Ji P."/>
            <person name="Bell-Sakyi L."/>
            <person name="Cui X.M."/>
            <person name="Yuan T.T."/>
            <person name="Jiang B.G."/>
            <person name="Yang W.F."/>
            <person name="Lam T.T."/>
            <person name="Chang Q.C."/>
            <person name="Ding S.J."/>
            <person name="Wang X.J."/>
            <person name="Zhu J.G."/>
            <person name="Ruan X.D."/>
            <person name="Zhao L."/>
            <person name="Wei J.T."/>
            <person name="Ye R.Z."/>
            <person name="Que T.C."/>
            <person name="Du C.H."/>
            <person name="Zhou Y.H."/>
            <person name="Cheng J.X."/>
            <person name="Dai P.F."/>
            <person name="Guo W.B."/>
            <person name="Han X.H."/>
            <person name="Huang E.J."/>
            <person name="Li L.F."/>
            <person name="Wei W."/>
            <person name="Gao Y.C."/>
            <person name="Liu J.Z."/>
            <person name="Shao H.Z."/>
            <person name="Wang X."/>
            <person name="Wang C.C."/>
            <person name="Yang T.C."/>
            <person name="Huo Q.B."/>
            <person name="Li W."/>
            <person name="Chen H.Y."/>
            <person name="Chen S.E."/>
            <person name="Zhou L.G."/>
            <person name="Ni X.B."/>
            <person name="Tian J.H."/>
            <person name="Sheng Y."/>
            <person name="Liu T."/>
            <person name="Pan Y.S."/>
            <person name="Xia L.Y."/>
            <person name="Li J."/>
            <person name="Zhao F."/>
            <person name="Cao W.C."/>
        </authorList>
    </citation>
    <scope>NUCLEOTIDE SEQUENCE [LARGE SCALE GENOMIC DNA]</scope>
    <source>
        <strain evidence="1">Iper-2018</strain>
    </source>
</reference>
<dbReference type="EMBL" id="JABSTQ010009080">
    <property type="protein sequence ID" value="KAG0433155.1"/>
    <property type="molecule type" value="Genomic_DNA"/>
</dbReference>